<evidence type="ECO:0000256" key="10">
    <source>
        <dbReference type="ARBA" id="ARBA00069899"/>
    </source>
</evidence>
<organism evidence="13 14">
    <name type="scientific">Zophobas morio</name>
    <dbReference type="NCBI Taxonomy" id="2755281"/>
    <lineage>
        <taxon>Eukaryota</taxon>
        <taxon>Metazoa</taxon>
        <taxon>Ecdysozoa</taxon>
        <taxon>Arthropoda</taxon>
        <taxon>Hexapoda</taxon>
        <taxon>Insecta</taxon>
        <taxon>Pterygota</taxon>
        <taxon>Neoptera</taxon>
        <taxon>Endopterygota</taxon>
        <taxon>Coleoptera</taxon>
        <taxon>Polyphaga</taxon>
        <taxon>Cucujiformia</taxon>
        <taxon>Tenebrionidae</taxon>
        <taxon>Zophobas</taxon>
    </lineage>
</organism>
<evidence type="ECO:0000256" key="8">
    <source>
        <dbReference type="ARBA" id="ARBA00023242"/>
    </source>
</evidence>
<evidence type="ECO:0000256" key="1">
    <source>
        <dbReference type="ARBA" id="ARBA00004496"/>
    </source>
</evidence>
<evidence type="ECO:0000313" key="14">
    <source>
        <dbReference type="Proteomes" id="UP001168821"/>
    </source>
</evidence>
<dbReference type="CDD" id="cd22526">
    <property type="entry name" value="KH-I_Rrp40"/>
    <property type="match status" value="1"/>
</dbReference>
<evidence type="ECO:0000259" key="12">
    <source>
        <dbReference type="Pfam" id="PF18311"/>
    </source>
</evidence>
<accession>A0AA38HXI8</accession>
<evidence type="ECO:0000256" key="7">
    <source>
        <dbReference type="ARBA" id="ARBA00022884"/>
    </source>
</evidence>
<dbReference type="GO" id="GO:0005730">
    <property type="term" value="C:nucleolus"/>
    <property type="evidence" value="ECO:0007669"/>
    <property type="project" value="UniProtKB-SubCell"/>
</dbReference>
<dbReference type="Pfam" id="PF15985">
    <property type="entry name" value="KH_6"/>
    <property type="match status" value="1"/>
</dbReference>
<dbReference type="Gene3D" id="3.30.1370.10">
    <property type="entry name" value="K Homology domain, type 1"/>
    <property type="match status" value="1"/>
</dbReference>
<dbReference type="CDD" id="cd05790">
    <property type="entry name" value="S1_Rrp40"/>
    <property type="match status" value="1"/>
</dbReference>
<evidence type="ECO:0000256" key="4">
    <source>
        <dbReference type="ARBA" id="ARBA00022490"/>
    </source>
</evidence>
<evidence type="ECO:0000256" key="2">
    <source>
        <dbReference type="ARBA" id="ARBA00004604"/>
    </source>
</evidence>
<dbReference type="InterPro" id="IPR026699">
    <property type="entry name" value="Exosome_RNA_bind1/RRP40/RRP4"/>
</dbReference>
<dbReference type="GO" id="GO:0000176">
    <property type="term" value="C:nuclear exosome (RNase complex)"/>
    <property type="evidence" value="ECO:0007669"/>
    <property type="project" value="TreeGrafter"/>
</dbReference>
<comment type="similarity">
    <text evidence="3">Belongs to the RRP40 family.</text>
</comment>
<dbReference type="InterPro" id="IPR041054">
    <property type="entry name" value="Rrp40_N_euk"/>
</dbReference>
<feature type="domain" description="K Homology" evidence="11">
    <location>
        <begin position="156"/>
        <end position="203"/>
    </location>
</feature>
<dbReference type="PANTHER" id="PTHR21321">
    <property type="entry name" value="PNAS-3 RELATED"/>
    <property type="match status" value="1"/>
</dbReference>
<evidence type="ECO:0000313" key="13">
    <source>
        <dbReference type="EMBL" id="KAJ3645378.1"/>
    </source>
</evidence>
<dbReference type="GO" id="GO:0071038">
    <property type="term" value="P:TRAMP-dependent tRNA surveillance pathway"/>
    <property type="evidence" value="ECO:0007669"/>
    <property type="project" value="TreeGrafter"/>
</dbReference>
<dbReference type="Gene3D" id="2.40.50.100">
    <property type="match status" value="1"/>
</dbReference>
<evidence type="ECO:0000256" key="9">
    <source>
        <dbReference type="ARBA" id="ARBA00030615"/>
    </source>
</evidence>
<keyword evidence="6" id="KW-0271">Exosome</keyword>
<dbReference type="Proteomes" id="UP001168821">
    <property type="component" value="Unassembled WGS sequence"/>
</dbReference>
<dbReference type="GO" id="GO:0071034">
    <property type="term" value="P:CUT catabolic process"/>
    <property type="evidence" value="ECO:0007669"/>
    <property type="project" value="TreeGrafter"/>
</dbReference>
<evidence type="ECO:0000256" key="3">
    <source>
        <dbReference type="ARBA" id="ARBA00007841"/>
    </source>
</evidence>
<reference evidence="13" key="1">
    <citation type="journal article" date="2023" name="G3 (Bethesda)">
        <title>Whole genome assemblies of Zophobas morio and Tenebrio molitor.</title>
        <authorList>
            <person name="Kaur S."/>
            <person name="Stinson S.A."/>
            <person name="diCenzo G.C."/>
        </authorList>
    </citation>
    <scope>NUCLEOTIDE SEQUENCE</scope>
    <source>
        <strain evidence="13">QUZm001</strain>
    </source>
</reference>
<protein>
    <recommendedName>
        <fullName evidence="10">Exosome complex component RRP40</fullName>
    </recommendedName>
    <alternativeName>
        <fullName evidence="9">Ribosomal RNA-processing protein 40</fullName>
    </alternativeName>
</protein>
<keyword evidence="14" id="KW-1185">Reference proteome</keyword>
<dbReference type="Gene3D" id="2.40.50.140">
    <property type="entry name" value="Nucleic acid-binding proteins"/>
    <property type="match status" value="1"/>
</dbReference>
<dbReference type="InterPro" id="IPR037319">
    <property type="entry name" value="Rrp40_S1"/>
</dbReference>
<dbReference type="InterPro" id="IPR004088">
    <property type="entry name" value="KH_dom_type_1"/>
</dbReference>
<dbReference type="GO" id="GO:0071051">
    <property type="term" value="P:poly(A)-dependent snoRNA 3'-end processing"/>
    <property type="evidence" value="ECO:0007669"/>
    <property type="project" value="TreeGrafter"/>
</dbReference>
<dbReference type="GO" id="GO:0000177">
    <property type="term" value="C:cytoplasmic exosome (RNase complex)"/>
    <property type="evidence" value="ECO:0007669"/>
    <property type="project" value="TreeGrafter"/>
</dbReference>
<keyword evidence="5" id="KW-0698">rRNA processing</keyword>
<comment type="subcellular location">
    <subcellularLocation>
        <location evidence="1">Cytoplasm</location>
    </subcellularLocation>
    <subcellularLocation>
        <location evidence="2">Nucleus</location>
        <location evidence="2">Nucleolus</location>
    </subcellularLocation>
</comment>
<dbReference type="GO" id="GO:0071035">
    <property type="term" value="P:nuclear polyadenylation-dependent rRNA catabolic process"/>
    <property type="evidence" value="ECO:0007669"/>
    <property type="project" value="TreeGrafter"/>
</dbReference>
<proteinExistence type="inferred from homology"/>
<evidence type="ECO:0000256" key="6">
    <source>
        <dbReference type="ARBA" id="ARBA00022835"/>
    </source>
</evidence>
<dbReference type="GO" id="GO:0000467">
    <property type="term" value="P:exonucleolytic trimming to generate mature 3'-end of 5.8S rRNA from tricistronic rRNA transcript (SSU-rRNA, 5.8S rRNA, LSU-rRNA)"/>
    <property type="evidence" value="ECO:0007669"/>
    <property type="project" value="TreeGrafter"/>
</dbReference>
<dbReference type="InterPro" id="IPR012340">
    <property type="entry name" value="NA-bd_OB-fold"/>
</dbReference>
<dbReference type="SUPFAM" id="SSF110324">
    <property type="entry name" value="Ribosomal L27 protein-like"/>
    <property type="match status" value="1"/>
</dbReference>
<dbReference type="GO" id="GO:0010468">
    <property type="term" value="P:regulation of gene expression"/>
    <property type="evidence" value="ECO:0007669"/>
    <property type="project" value="UniProtKB-ARBA"/>
</dbReference>
<dbReference type="FunFam" id="3.30.1370.10:FF:000038">
    <property type="entry name" value="exosome complex component RRP40"/>
    <property type="match status" value="1"/>
</dbReference>
<sequence length="232" mass="25664">MVEDVNENTTVFPGEVIKDVKAVKGVTILGPGLKRNEDPPNTLRITRAGKLQFKPPNIYWVSHNHKRYIPKRGDLVVGIIVKKAGDSLRIDIGSGEYASLSMLAFEGATKKQKPDVQVGDVIYGKLLNAHREMEPELVCVDSYFKAGKMGPLSNDGFVFTVSLGLVHRLLDPENPILTALGKVFPYEIAVGMNGKVWVNGRNTKEVLTVLRCLETAELHDDKVIVELCRQSK</sequence>
<dbReference type="InterPro" id="IPR049469">
    <property type="entry name" value="RRP40_KH-I"/>
</dbReference>
<name>A0AA38HXI8_9CUCU</name>
<dbReference type="EMBL" id="JALNTZ010000007">
    <property type="protein sequence ID" value="KAJ3645378.1"/>
    <property type="molecule type" value="Genomic_DNA"/>
</dbReference>
<dbReference type="GO" id="GO:0034475">
    <property type="term" value="P:U4 snRNA 3'-end processing"/>
    <property type="evidence" value="ECO:0007669"/>
    <property type="project" value="TreeGrafter"/>
</dbReference>
<evidence type="ECO:0000256" key="5">
    <source>
        <dbReference type="ARBA" id="ARBA00022552"/>
    </source>
</evidence>
<dbReference type="FunFam" id="2.40.50.140:FF:000112">
    <property type="entry name" value="Exosome complex component RRP40"/>
    <property type="match status" value="1"/>
</dbReference>
<dbReference type="Pfam" id="PF21262">
    <property type="entry name" value="RRP40_S1"/>
    <property type="match status" value="1"/>
</dbReference>
<dbReference type="InterPro" id="IPR036612">
    <property type="entry name" value="KH_dom_type_1_sf"/>
</dbReference>
<keyword evidence="8" id="KW-0539">Nucleus</keyword>
<dbReference type="AlphaFoldDB" id="A0AA38HXI8"/>
<feature type="domain" description="Exosome complex exonuclease Rrp40 N-terminal" evidence="12">
    <location>
        <begin position="28"/>
        <end position="67"/>
    </location>
</feature>
<dbReference type="SUPFAM" id="SSF54791">
    <property type="entry name" value="Eukaryotic type KH-domain (KH-domain type I)"/>
    <property type="match status" value="1"/>
</dbReference>
<dbReference type="PANTHER" id="PTHR21321:SF1">
    <property type="entry name" value="EXOSOME COMPLEX COMPONENT RRP40"/>
    <property type="match status" value="1"/>
</dbReference>
<keyword evidence="7" id="KW-0694">RNA-binding</keyword>
<evidence type="ECO:0000259" key="11">
    <source>
        <dbReference type="Pfam" id="PF15985"/>
    </source>
</evidence>
<dbReference type="GO" id="GO:0003723">
    <property type="term" value="F:RNA binding"/>
    <property type="evidence" value="ECO:0007669"/>
    <property type="project" value="UniProtKB-KW"/>
</dbReference>
<keyword evidence="4" id="KW-0963">Cytoplasm</keyword>
<dbReference type="SUPFAM" id="SSF50249">
    <property type="entry name" value="Nucleic acid-binding proteins"/>
    <property type="match status" value="1"/>
</dbReference>
<comment type="caution">
    <text evidence="13">The sequence shown here is derived from an EMBL/GenBank/DDBJ whole genome shotgun (WGS) entry which is preliminary data.</text>
</comment>
<gene>
    <name evidence="13" type="ORF">Zmor_023044</name>
</gene>
<dbReference type="Pfam" id="PF18311">
    <property type="entry name" value="Rrp40_N"/>
    <property type="match status" value="1"/>
</dbReference>